<dbReference type="Pfam" id="PF00069">
    <property type="entry name" value="Pkinase"/>
    <property type="match status" value="1"/>
</dbReference>
<dbReference type="InterPro" id="IPR000719">
    <property type="entry name" value="Prot_kinase_dom"/>
</dbReference>
<name>A0A178D4X2_9EURO</name>
<dbReference type="PANTHER" id="PTHR23257">
    <property type="entry name" value="SERINE-THREONINE PROTEIN KINASE"/>
    <property type="match status" value="1"/>
</dbReference>
<sequence>MSLRMFLRQPGARPLSDEQIFLFAAQLAEGYMYLHSKGVHHVDIGAHNVLIDKSRSNLKLCDFAGSSLDGSEPLVLAGYRAQCPWSDDSSIETELFALGSLLYELSTGLEPYDDKPLSDITSLFRAKQFPPVGHLVLGPVINKCWMGQYTDTKELVGDIHGLRRR</sequence>
<gene>
    <name evidence="2" type="ORF">AYO20_03575</name>
</gene>
<reference evidence="2 3" key="1">
    <citation type="submission" date="2016-03" db="EMBL/GenBank/DDBJ databases">
        <title>The draft genome sequence of Fonsecaea nubica causative agent of cutaneous subcutaneous infection in human host.</title>
        <authorList>
            <person name="Costa F."/>
            <person name="Sybren D.H."/>
            <person name="Raittz R.T."/>
            <person name="Weiss V.A."/>
            <person name="Leao A.C."/>
            <person name="Gomes R."/>
            <person name="De Souza E.M."/>
            <person name="Pedrosa F.O."/>
            <person name="Steffens M.B."/>
            <person name="Bombassaro A."/>
            <person name="Tadra-Sfeir M.Z."/>
            <person name="Moreno L.F."/>
            <person name="Najafzadeh M.J."/>
            <person name="Felipe M.S."/>
            <person name="Teixeira M."/>
            <person name="Sun J."/>
            <person name="Xi L."/>
            <person name="Castro M.A."/>
            <person name="Vicente V.A."/>
        </authorList>
    </citation>
    <scope>NUCLEOTIDE SEQUENCE [LARGE SCALE GENOMIC DNA]</scope>
    <source>
        <strain evidence="2 3">CBS 269.64</strain>
    </source>
</reference>
<evidence type="ECO:0000259" key="1">
    <source>
        <dbReference type="PROSITE" id="PS50011"/>
    </source>
</evidence>
<evidence type="ECO:0000313" key="3">
    <source>
        <dbReference type="Proteomes" id="UP000185904"/>
    </source>
</evidence>
<proteinExistence type="predicted"/>
<dbReference type="Gene3D" id="1.10.510.10">
    <property type="entry name" value="Transferase(Phosphotransferase) domain 1"/>
    <property type="match status" value="1"/>
</dbReference>
<protein>
    <recommendedName>
        <fullName evidence="1">Protein kinase domain-containing protein</fullName>
    </recommendedName>
</protein>
<accession>A0A178D4X2</accession>
<feature type="domain" description="Protein kinase" evidence="1">
    <location>
        <begin position="1"/>
        <end position="165"/>
    </location>
</feature>
<dbReference type="GO" id="GO:0005737">
    <property type="term" value="C:cytoplasm"/>
    <property type="evidence" value="ECO:0007669"/>
    <property type="project" value="TreeGrafter"/>
</dbReference>
<dbReference type="InterPro" id="IPR011009">
    <property type="entry name" value="Kinase-like_dom_sf"/>
</dbReference>
<dbReference type="SUPFAM" id="SSF56112">
    <property type="entry name" value="Protein kinase-like (PK-like)"/>
    <property type="match status" value="1"/>
</dbReference>
<dbReference type="Proteomes" id="UP000185904">
    <property type="component" value="Unassembled WGS sequence"/>
</dbReference>
<dbReference type="InterPro" id="IPR050167">
    <property type="entry name" value="Ser_Thr_protein_kinase"/>
</dbReference>
<evidence type="ECO:0000313" key="2">
    <source>
        <dbReference type="EMBL" id="OAL37098.1"/>
    </source>
</evidence>
<comment type="caution">
    <text evidence="2">The sequence shown here is derived from an EMBL/GenBank/DDBJ whole genome shotgun (WGS) entry which is preliminary data.</text>
</comment>
<dbReference type="GO" id="GO:0004672">
    <property type="term" value="F:protein kinase activity"/>
    <property type="evidence" value="ECO:0007669"/>
    <property type="project" value="InterPro"/>
</dbReference>
<dbReference type="GO" id="GO:0005524">
    <property type="term" value="F:ATP binding"/>
    <property type="evidence" value="ECO:0007669"/>
    <property type="project" value="InterPro"/>
</dbReference>
<dbReference type="EMBL" id="LVCJ01000017">
    <property type="protein sequence ID" value="OAL37098.1"/>
    <property type="molecule type" value="Genomic_DNA"/>
</dbReference>
<dbReference type="GO" id="GO:0007165">
    <property type="term" value="P:signal transduction"/>
    <property type="evidence" value="ECO:0007669"/>
    <property type="project" value="TreeGrafter"/>
</dbReference>
<dbReference type="GeneID" id="34586996"/>
<dbReference type="RefSeq" id="XP_022502110.1">
    <property type="nucleotide sequence ID" value="XM_022641877.1"/>
</dbReference>
<keyword evidence="3" id="KW-1185">Reference proteome</keyword>
<dbReference type="PANTHER" id="PTHR23257:SF958">
    <property type="entry name" value="SERINE_THREONINE-PROTEIN KINASE WNK4"/>
    <property type="match status" value="1"/>
</dbReference>
<dbReference type="PROSITE" id="PS50011">
    <property type="entry name" value="PROTEIN_KINASE_DOM"/>
    <property type="match status" value="1"/>
</dbReference>
<organism evidence="2 3">
    <name type="scientific">Fonsecaea nubica</name>
    <dbReference type="NCBI Taxonomy" id="856822"/>
    <lineage>
        <taxon>Eukaryota</taxon>
        <taxon>Fungi</taxon>
        <taxon>Dikarya</taxon>
        <taxon>Ascomycota</taxon>
        <taxon>Pezizomycotina</taxon>
        <taxon>Eurotiomycetes</taxon>
        <taxon>Chaetothyriomycetidae</taxon>
        <taxon>Chaetothyriales</taxon>
        <taxon>Herpotrichiellaceae</taxon>
        <taxon>Fonsecaea</taxon>
    </lineage>
</organism>
<dbReference type="OrthoDB" id="5338352at2759"/>
<dbReference type="AlphaFoldDB" id="A0A178D4X2"/>